<dbReference type="AlphaFoldDB" id="A0A2G8TKW0"/>
<organism evidence="2 3">
    <name type="scientific">Massilia eurypsychrophila</name>
    <dbReference type="NCBI Taxonomy" id="1485217"/>
    <lineage>
        <taxon>Bacteria</taxon>
        <taxon>Pseudomonadati</taxon>
        <taxon>Pseudomonadota</taxon>
        <taxon>Betaproteobacteria</taxon>
        <taxon>Burkholderiales</taxon>
        <taxon>Oxalobacteraceae</taxon>
        <taxon>Telluria group</taxon>
        <taxon>Massilia</taxon>
    </lineage>
</organism>
<keyword evidence="3" id="KW-1185">Reference proteome</keyword>
<feature type="chain" id="PRO_5013661413" description="DUF3224 domain-containing protein" evidence="1">
    <location>
        <begin position="24"/>
        <end position="177"/>
    </location>
</feature>
<evidence type="ECO:0000256" key="1">
    <source>
        <dbReference type="SAM" id="SignalP"/>
    </source>
</evidence>
<protein>
    <recommendedName>
        <fullName evidence="4">DUF3224 domain-containing protein</fullName>
    </recommendedName>
</protein>
<dbReference type="Proteomes" id="UP000230390">
    <property type="component" value="Unassembled WGS sequence"/>
</dbReference>
<evidence type="ECO:0008006" key="4">
    <source>
        <dbReference type="Google" id="ProtNLM"/>
    </source>
</evidence>
<evidence type="ECO:0000313" key="3">
    <source>
        <dbReference type="Proteomes" id="UP000230390"/>
    </source>
</evidence>
<reference evidence="2 3" key="1">
    <citation type="submission" date="2017-10" db="EMBL/GenBank/DDBJ databases">
        <title>Massilia psychrophilum sp. nov., a novel purple-pigmented bacterium isolated from Tianshan glacier, Xinjiang Municipality, China.</title>
        <authorList>
            <person name="Wang H."/>
        </authorList>
    </citation>
    <scope>NUCLEOTIDE SEQUENCE [LARGE SCALE GENOMIC DNA]</scope>
    <source>
        <strain evidence="2 3">JCM 30074</strain>
    </source>
</reference>
<accession>A0A2G8TKW0</accession>
<keyword evidence="1" id="KW-0732">Signal</keyword>
<evidence type="ECO:0000313" key="2">
    <source>
        <dbReference type="EMBL" id="PIL46681.1"/>
    </source>
</evidence>
<feature type="signal peptide" evidence="1">
    <location>
        <begin position="1"/>
        <end position="23"/>
    </location>
</feature>
<dbReference type="OrthoDB" id="8566259at2"/>
<sequence length="177" mass="18281">MLKSTLRLATTAVLLLASIGASAQPATTKPLEIAGVYQEQVGPAARCASKFGGTIAGHGQSALLGRVAFIATDCITPQPPLFNFSEGRFVVVTASGDQIFATYSGQFVPTGVGANYVFSGATFQITGGNGQYAKASGGGALNGTQDMATGMGTLKLTGQIRHAEGKEFTERQLNRFN</sequence>
<name>A0A2G8TKW0_9BURK</name>
<proteinExistence type="predicted"/>
<dbReference type="RefSeq" id="WP_099786482.1">
    <property type="nucleotide sequence ID" value="NZ_JBHLYV010000100.1"/>
</dbReference>
<comment type="caution">
    <text evidence="2">The sequence shown here is derived from an EMBL/GenBank/DDBJ whole genome shotgun (WGS) entry which is preliminary data.</text>
</comment>
<gene>
    <name evidence="2" type="ORF">CR105_00540</name>
</gene>
<dbReference type="EMBL" id="PDOC01000001">
    <property type="protein sequence ID" value="PIL46681.1"/>
    <property type="molecule type" value="Genomic_DNA"/>
</dbReference>